<evidence type="ECO:0000256" key="4">
    <source>
        <dbReference type="ARBA" id="ARBA00022771"/>
    </source>
</evidence>
<keyword evidence="8" id="KW-0812">Transmembrane</keyword>
<reference evidence="10" key="2">
    <citation type="submission" date="2021-12" db="EMBL/GenBank/DDBJ databases">
        <title>Resequencing data analysis of finger millet.</title>
        <authorList>
            <person name="Hatakeyama M."/>
            <person name="Aluri S."/>
            <person name="Balachadran M.T."/>
            <person name="Sivarajan S.R."/>
            <person name="Poveda L."/>
            <person name="Shimizu-Inatsugi R."/>
            <person name="Schlapbach R."/>
            <person name="Sreeman S.M."/>
            <person name="Shimizu K.K."/>
        </authorList>
    </citation>
    <scope>NUCLEOTIDE SEQUENCE</scope>
</reference>
<evidence type="ECO:0000256" key="7">
    <source>
        <dbReference type="PROSITE-ProRule" id="PRU00175"/>
    </source>
</evidence>
<dbReference type="PANTHER" id="PTHR14155:SF527">
    <property type="entry name" value="E3 UBIQUITIN-PROTEIN LIGASE ATL41"/>
    <property type="match status" value="1"/>
</dbReference>
<protein>
    <recommendedName>
        <fullName evidence="2">RING-type E3 ubiquitin transferase</fullName>
        <ecNumber evidence="2">2.3.2.27</ecNumber>
    </recommendedName>
</protein>
<reference evidence="10" key="1">
    <citation type="journal article" date="2018" name="DNA Res.">
        <title>Multiple hybrid de novo genome assembly of finger millet, an orphan allotetraploid crop.</title>
        <authorList>
            <person name="Hatakeyama M."/>
            <person name="Aluri S."/>
            <person name="Balachadran M.T."/>
            <person name="Sivarajan S.R."/>
            <person name="Patrignani A."/>
            <person name="Gruter S."/>
            <person name="Poveda L."/>
            <person name="Shimizu-Inatsugi R."/>
            <person name="Baeten J."/>
            <person name="Francoijs K.J."/>
            <person name="Nataraja K.N."/>
            <person name="Reddy Y.A.N."/>
            <person name="Phadnis S."/>
            <person name="Ravikumar R.L."/>
            <person name="Schlapbach R."/>
            <person name="Sreeman S.M."/>
            <person name="Shimizu K.K."/>
        </authorList>
    </citation>
    <scope>NUCLEOTIDE SEQUENCE</scope>
</reference>
<evidence type="ECO:0000256" key="1">
    <source>
        <dbReference type="ARBA" id="ARBA00000900"/>
    </source>
</evidence>
<evidence type="ECO:0000313" key="10">
    <source>
        <dbReference type="EMBL" id="GJN19469.1"/>
    </source>
</evidence>
<evidence type="ECO:0000259" key="9">
    <source>
        <dbReference type="PROSITE" id="PS50089"/>
    </source>
</evidence>
<feature type="transmembrane region" description="Helical" evidence="8">
    <location>
        <begin position="33"/>
        <end position="54"/>
    </location>
</feature>
<dbReference type="GO" id="GO:0008270">
    <property type="term" value="F:zinc ion binding"/>
    <property type="evidence" value="ECO:0007669"/>
    <property type="project" value="UniProtKB-KW"/>
</dbReference>
<keyword evidence="5" id="KW-0862">Zinc</keyword>
<dbReference type="EC" id="2.3.2.27" evidence="2"/>
<evidence type="ECO:0000256" key="3">
    <source>
        <dbReference type="ARBA" id="ARBA00022723"/>
    </source>
</evidence>
<evidence type="ECO:0000256" key="6">
    <source>
        <dbReference type="ARBA" id="ARBA00024209"/>
    </source>
</evidence>
<name>A0AAV5E7X9_ELECO</name>
<dbReference type="Gene3D" id="3.30.40.10">
    <property type="entry name" value="Zinc/RING finger domain, C3HC4 (zinc finger)"/>
    <property type="match status" value="1"/>
</dbReference>
<comment type="similarity">
    <text evidence="6">Belongs to the RING-type zinc finger family. ATL subfamily.</text>
</comment>
<evidence type="ECO:0000256" key="2">
    <source>
        <dbReference type="ARBA" id="ARBA00012483"/>
    </source>
</evidence>
<comment type="catalytic activity">
    <reaction evidence="1">
        <text>S-ubiquitinyl-[E2 ubiquitin-conjugating enzyme]-L-cysteine + [acceptor protein]-L-lysine = [E2 ubiquitin-conjugating enzyme]-L-cysteine + N(6)-ubiquitinyl-[acceptor protein]-L-lysine.</text>
        <dbReference type="EC" id="2.3.2.27"/>
    </reaction>
</comment>
<evidence type="ECO:0000313" key="11">
    <source>
        <dbReference type="Proteomes" id="UP001054889"/>
    </source>
</evidence>
<dbReference type="Pfam" id="PF13639">
    <property type="entry name" value="zf-RING_2"/>
    <property type="match status" value="1"/>
</dbReference>
<dbReference type="Proteomes" id="UP001054889">
    <property type="component" value="Unassembled WGS sequence"/>
</dbReference>
<feature type="domain" description="RING-type" evidence="9">
    <location>
        <begin position="111"/>
        <end position="153"/>
    </location>
</feature>
<organism evidence="10 11">
    <name type="scientific">Eleusine coracana subsp. coracana</name>
    <dbReference type="NCBI Taxonomy" id="191504"/>
    <lineage>
        <taxon>Eukaryota</taxon>
        <taxon>Viridiplantae</taxon>
        <taxon>Streptophyta</taxon>
        <taxon>Embryophyta</taxon>
        <taxon>Tracheophyta</taxon>
        <taxon>Spermatophyta</taxon>
        <taxon>Magnoliopsida</taxon>
        <taxon>Liliopsida</taxon>
        <taxon>Poales</taxon>
        <taxon>Poaceae</taxon>
        <taxon>PACMAD clade</taxon>
        <taxon>Chloridoideae</taxon>
        <taxon>Cynodonteae</taxon>
        <taxon>Eleusininae</taxon>
        <taxon>Eleusine</taxon>
    </lineage>
</organism>
<keyword evidence="11" id="KW-1185">Reference proteome</keyword>
<keyword evidence="3" id="KW-0479">Metal-binding</keyword>
<dbReference type="GO" id="GO:0061630">
    <property type="term" value="F:ubiquitin protein ligase activity"/>
    <property type="evidence" value="ECO:0007669"/>
    <property type="project" value="UniProtKB-EC"/>
</dbReference>
<evidence type="ECO:0000256" key="5">
    <source>
        <dbReference type="ARBA" id="ARBA00022833"/>
    </source>
</evidence>
<keyword evidence="8" id="KW-0472">Membrane</keyword>
<keyword evidence="8" id="KW-1133">Transmembrane helix</keyword>
<proteinExistence type="inferred from homology"/>
<dbReference type="PANTHER" id="PTHR14155">
    <property type="entry name" value="RING FINGER DOMAIN-CONTAINING"/>
    <property type="match status" value="1"/>
</dbReference>
<dbReference type="InterPro" id="IPR053238">
    <property type="entry name" value="RING-H2_zinc_finger"/>
</dbReference>
<dbReference type="SUPFAM" id="SSF57850">
    <property type="entry name" value="RING/U-box"/>
    <property type="match status" value="1"/>
</dbReference>
<dbReference type="PROSITE" id="PS50089">
    <property type="entry name" value="ZF_RING_2"/>
    <property type="match status" value="1"/>
</dbReference>
<accession>A0AAV5E7X9</accession>
<comment type="caution">
    <text evidence="10">The sequence shown here is derived from an EMBL/GenBank/DDBJ whole genome shotgun (WGS) entry which is preliminary data.</text>
</comment>
<dbReference type="AlphaFoldDB" id="A0AAV5E7X9"/>
<dbReference type="EMBL" id="BQKI01000074">
    <property type="protein sequence ID" value="GJN19469.1"/>
    <property type="molecule type" value="Genomic_DNA"/>
</dbReference>
<dbReference type="InterPro" id="IPR001841">
    <property type="entry name" value="Znf_RING"/>
</dbReference>
<dbReference type="InterPro" id="IPR013083">
    <property type="entry name" value="Znf_RING/FYVE/PHD"/>
</dbReference>
<sequence length="207" mass="21354">MSSSSPFYDPSAAVSPTDASGDLGGGGHSVCDTVVLVCLACASCLIVLTVAVCFRRAFSDGYAAVGARRSGGAAGASGGAAGRRCGLAPSALAALPRLAYRRGVAAGWAQCVICLAVVRDGETVRLLPACGHLFHVSCIDAWLYSHATCPLCRCDVGEAAAAPRKSELPAPGHRMTRFNLFPEQIKQGLSVHARQTSDWTLGTIFVS</sequence>
<dbReference type="SMART" id="SM00184">
    <property type="entry name" value="RING"/>
    <property type="match status" value="1"/>
</dbReference>
<keyword evidence="4 7" id="KW-0863">Zinc-finger</keyword>
<gene>
    <name evidence="10" type="primary">gb06748</name>
    <name evidence="10" type="ORF">PR202_gb06748</name>
</gene>
<evidence type="ECO:0000256" key="8">
    <source>
        <dbReference type="SAM" id="Phobius"/>
    </source>
</evidence>